<keyword evidence="3" id="KW-1185">Reference proteome</keyword>
<dbReference type="Proteomes" id="UP000656548">
    <property type="component" value="Unassembled WGS sequence"/>
</dbReference>
<evidence type="ECO:0000256" key="1">
    <source>
        <dbReference type="SAM" id="Phobius"/>
    </source>
</evidence>
<keyword evidence="1" id="KW-0812">Transmembrane</keyword>
<dbReference type="RefSeq" id="WP_192747000.1">
    <property type="nucleotide sequence ID" value="NZ_JADBEJ010000006.1"/>
</dbReference>
<keyword evidence="1" id="KW-0472">Membrane</keyword>
<protein>
    <submittedName>
        <fullName evidence="2">Uncharacterized protein</fullName>
    </submittedName>
</protein>
<feature type="transmembrane region" description="Helical" evidence="1">
    <location>
        <begin position="32"/>
        <end position="50"/>
    </location>
</feature>
<organism evidence="2 3">
    <name type="scientific">Amycolatopsis roodepoortensis</name>
    <dbReference type="NCBI Taxonomy" id="700274"/>
    <lineage>
        <taxon>Bacteria</taxon>
        <taxon>Bacillati</taxon>
        <taxon>Actinomycetota</taxon>
        <taxon>Actinomycetes</taxon>
        <taxon>Pseudonocardiales</taxon>
        <taxon>Pseudonocardiaceae</taxon>
        <taxon>Amycolatopsis</taxon>
    </lineage>
</organism>
<sequence length="56" mass="6061">MFVAVLISYATHVALSRPDKQHRADAFRVLKLIWGTATSAGGIAAIAIRLHDFGLL</sequence>
<keyword evidence="1" id="KW-1133">Transmembrane helix</keyword>
<accession>A0ABR9LJQ5</accession>
<evidence type="ECO:0000313" key="2">
    <source>
        <dbReference type="EMBL" id="MBE1580438.1"/>
    </source>
</evidence>
<name>A0ABR9LJQ5_9PSEU</name>
<comment type="caution">
    <text evidence="2">The sequence shown here is derived from an EMBL/GenBank/DDBJ whole genome shotgun (WGS) entry which is preliminary data.</text>
</comment>
<reference evidence="2 3" key="1">
    <citation type="submission" date="2020-10" db="EMBL/GenBank/DDBJ databases">
        <title>Sequencing the genomes of 1000 actinobacteria strains.</title>
        <authorList>
            <person name="Klenk H.-P."/>
        </authorList>
    </citation>
    <scope>NUCLEOTIDE SEQUENCE [LARGE SCALE GENOMIC DNA]</scope>
    <source>
        <strain evidence="2 3">DSM 46661</strain>
    </source>
</reference>
<proteinExistence type="predicted"/>
<evidence type="ECO:0000313" key="3">
    <source>
        <dbReference type="Proteomes" id="UP000656548"/>
    </source>
</evidence>
<dbReference type="EMBL" id="JADBEJ010000006">
    <property type="protein sequence ID" value="MBE1580438.1"/>
    <property type="molecule type" value="Genomic_DNA"/>
</dbReference>
<gene>
    <name evidence="2" type="ORF">H4W30_007519</name>
</gene>